<dbReference type="PANTHER" id="PTHR12526:SF510">
    <property type="entry name" value="D-INOSITOL 3-PHOSPHATE GLYCOSYLTRANSFERASE"/>
    <property type="match status" value="1"/>
</dbReference>
<gene>
    <name evidence="4" type="ORF">FB476_0117</name>
</gene>
<evidence type="ECO:0000256" key="1">
    <source>
        <dbReference type="ARBA" id="ARBA00022676"/>
    </source>
</evidence>
<accession>A0A543KJN3</accession>
<dbReference type="Gene3D" id="3.40.50.2000">
    <property type="entry name" value="Glycogen Phosphorylase B"/>
    <property type="match status" value="2"/>
</dbReference>
<dbReference type="CDD" id="cd03801">
    <property type="entry name" value="GT4_PimA-like"/>
    <property type="match status" value="1"/>
</dbReference>
<dbReference type="PANTHER" id="PTHR12526">
    <property type="entry name" value="GLYCOSYLTRANSFERASE"/>
    <property type="match status" value="1"/>
</dbReference>
<dbReference type="OrthoDB" id="9814612at2"/>
<dbReference type="InterPro" id="IPR001296">
    <property type="entry name" value="Glyco_trans_1"/>
</dbReference>
<dbReference type="AlphaFoldDB" id="A0A543KJN3"/>
<dbReference type="EMBL" id="VFPU01000001">
    <property type="protein sequence ID" value="TQM95278.1"/>
    <property type="molecule type" value="Genomic_DNA"/>
</dbReference>
<evidence type="ECO:0000313" key="4">
    <source>
        <dbReference type="EMBL" id="TQM95278.1"/>
    </source>
</evidence>
<reference evidence="4 5" key="1">
    <citation type="submission" date="2019-06" db="EMBL/GenBank/DDBJ databases">
        <title>Sequencing the genomes of 1000 actinobacteria strains.</title>
        <authorList>
            <person name="Klenk H.-P."/>
        </authorList>
    </citation>
    <scope>NUCLEOTIDE SEQUENCE [LARGE SCALE GENOMIC DNA]</scope>
    <source>
        <strain evidence="4 5">DSM 12362</strain>
    </source>
</reference>
<keyword evidence="2 4" id="KW-0808">Transferase</keyword>
<evidence type="ECO:0000313" key="5">
    <source>
        <dbReference type="Proteomes" id="UP000315133"/>
    </source>
</evidence>
<name>A0A543KJN3_9MICO</name>
<dbReference type="SUPFAM" id="SSF53756">
    <property type="entry name" value="UDP-Glycosyltransferase/glycogen phosphorylase"/>
    <property type="match status" value="1"/>
</dbReference>
<evidence type="ECO:0000259" key="3">
    <source>
        <dbReference type="Pfam" id="PF00534"/>
    </source>
</evidence>
<keyword evidence="5" id="KW-1185">Reference proteome</keyword>
<dbReference type="GO" id="GO:0016757">
    <property type="term" value="F:glycosyltransferase activity"/>
    <property type="evidence" value="ECO:0007669"/>
    <property type="project" value="UniProtKB-KW"/>
</dbReference>
<dbReference type="Proteomes" id="UP000315133">
    <property type="component" value="Unassembled WGS sequence"/>
</dbReference>
<comment type="caution">
    <text evidence="4">The sequence shown here is derived from an EMBL/GenBank/DDBJ whole genome shotgun (WGS) entry which is preliminary data.</text>
</comment>
<feature type="domain" description="Glycosyl transferase family 1" evidence="3">
    <location>
        <begin position="170"/>
        <end position="311"/>
    </location>
</feature>
<evidence type="ECO:0000256" key="2">
    <source>
        <dbReference type="ARBA" id="ARBA00022679"/>
    </source>
</evidence>
<dbReference type="Pfam" id="PF00534">
    <property type="entry name" value="Glycos_transf_1"/>
    <property type="match status" value="1"/>
</dbReference>
<keyword evidence="1" id="KW-0328">Glycosyltransferase</keyword>
<dbReference type="RefSeq" id="WP_141817060.1">
    <property type="nucleotide sequence ID" value="NZ_BAAAIL010000003.1"/>
</dbReference>
<organism evidence="4 5">
    <name type="scientific">Ornithinimicrobium humiphilum</name>
    <dbReference type="NCBI Taxonomy" id="125288"/>
    <lineage>
        <taxon>Bacteria</taxon>
        <taxon>Bacillati</taxon>
        <taxon>Actinomycetota</taxon>
        <taxon>Actinomycetes</taxon>
        <taxon>Micrococcales</taxon>
        <taxon>Ornithinimicrobiaceae</taxon>
        <taxon>Ornithinimicrobium</taxon>
    </lineage>
</organism>
<protein>
    <submittedName>
        <fullName evidence="4">Glycosyl transferase family 1</fullName>
    </submittedName>
</protein>
<proteinExistence type="predicted"/>
<sequence>MTRPRITFLSHTGAPGGGELALRRYLRATSLDVELVTMEAGDVWDGLPCPVAVAPSVRQVRRALRSGSGPVVANSMRAAFYAALLSPRRRALAYWVRDGLTESAMSPVALALTRHITARRTSHYLANSVWTAQTVRTALGRAAEQIEVVPSPSGIGEVPGPPRRVPAAPLRLLYLGRIAAWKAPHVAVRAVDVLRERGISASLTVAGGSHFGEDHYAGELADLASSVAGVTMTGHVSDVEALLASHDLLVHCSTTPEPFGQVVVQGLAAGIPVLASAHGGPTEILEHAPVPLLYPPGSPDGLAGAIAKVLPRYQEVTAWGVRRAQDYTDRATIARLDAVLTSWFTEAGPRPRRELPPTSPR</sequence>